<protein>
    <submittedName>
        <fullName evidence="3">Endoplasmic reticulum transmembrane protein</fullName>
    </submittedName>
</protein>
<name>A0A7I4YGT3_HAECO</name>
<dbReference type="AlphaFoldDB" id="A0A7I4YGT3"/>
<proteinExistence type="predicted"/>
<evidence type="ECO:0000313" key="2">
    <source>
        <dbReference type="Proteomes" id="UP000025227"/>
    </source>
</evidence>
<organism evidence="2 3">
    <name type="scientific">Haemonchus contortus</name>
    <name type="common">Barber pole worm</name>
    <dbReference type="NCBI Taxonomy" id="6289"/>
    <lineage>
        <taxon>Eukaryota</taxon>
        <taxon>Metazoa</taxon>
        <taxon>Ecdysozoa</taxon>
        <taxon>Nematoda</taxon>
        <taxon>Chromadorea</taxon>
        <taxon>Rhabditida</taxon>
        <taxon>Rhabditina</taxon>
        <taxon>Rhabditomorpha</taxon>
        <taxon>Strongyloidea</taxon>
        <taxon>Trichostrongylidae</taxon>
        <taxon>Haemonchus</taxon>
    </lineage>
</organism>
<sequence>MEKVVHKFYSDLFDKSDYLPTHRFSSGATSGSRHDERPSSGAERGAAWGAFKNIKGVVKKTKGIQLVAHLFDTAVLLALIYALKTRTLREQHEHAISVAQRALERTMLGISQYTQVQEGIRSSELRHRTKIRSAVHYAKI</sequence>
<keyword evidence="2" id="KW-1185">Reference proteome</keyword>
<dbReference type="Proteomes" id="UP000025227">
    <property type="component" value="Unplaced"/>
</dbReference>
<reference evidence="3" key="1">
    <citation type="submission" date="2020-12" db="UniProtKB">
        <authorList>
            <consortium name="WormBaseParasite"/>
        </authorList>
    </citation>
    <scope>IDENTIFICATION</scope>
    <source>
        <strain evidence="3">MHco3</strain>
    </source>
</reference>
<dbReference type="WBParaSite" id="HCON_00094670-00001">
    <property type="protein sequence ID" value="HCON_00094670-00001"/>
    <property type="gene ID" value="HCON_00094670"/>
</dbReference>
<evidence type="ECO:0000313" key="3">
    <source>
        <dbReference type="WBParaSite" id="HCON_00094670-00001"/>
    </source>
</evidence>
<dbReference type="OrthoDB" id="10439549at2759"/>
<accession>A0A7I4YGT3</accession>
<feature type="region of interest" description="Disordered" evidence="1">
    <location>
        <begin position="24"/>
        <end position="44"/>
    </location>
</feature>
<evidence type="ECO:0000256" key="1">
    <source>
        <dbReference type="SAM" id="MobiDB-lite"/>
    </source>
</evidence>